<keyword evidence="2" id="KW-0349">Heme</keyword>
<dbReference type="InterPro" id="IPR050121">
    <property type="entry name" value="Cytochrome_P450_monoxygenase"/>
</dbReference>
<protein>
    <submittedName>
        <fullName evidence="5">Uncharacterized protein</fullName>
    </submittedName>
</protein>
<dbReference type="InterPro" id="IPR036396">
    <property type="entry name" value="Cyt_P450_sf"/>
</dbReference>
<dbReference type="PANTHER" id="PTHR24305:SF166">
    <property type="entry name" value="CYTOCHROME P450 12A4, MITOCHONDRIAL-RELATED"/>
    <property type="match status" value="1"/>
</dbReference>
<name>A0AAD9W3I8_PHOAM</name>
<dbReference type="PANTHER" id="PTHR24305">
    <property type="entry name" value="CYTOCHROME P450"/>
    <property type="match status" value="1"/>
</dbReference>
<evidence type="ECO:0000256" key="4">
    <source>
        <dbReference type="ARBA" id="ARBA00023004"/>
    </source>
</evidence>
<evidence type="ECO:0000256" key="2">
    <source>
        <dbReference type="ARBA" id="ARBA00022617"/>
    </source>
</evidence>
<dbReference type="GO" id="GO:0004497">
    <property type="term" value="F:monooxygenase activity"/>
    <property type="evidence" value="ECO:0007669"/>
    <property type="project" value="InterPro"/>
</dbReference>
<proteinExistence type="inferred from homology"/>
<accession>A0AAD9W3I8</accession>
<evidence type="ECO:0000313" key="5">
    <source>
        <dbReference type="EMBL" id="KAK2604612.1"/>
    </source>
</evidence>
<dbReference type="EMBL" id="JAUJFL010000004">
    <property type="protein sequence ID" value="KAK2604612.1"/>
    <property type="molecule type" value="Genomic_DNA"/>
</dbReference>
<keyword evidence="4" id="KW-0408">Iron</keyword>
<dbReference type="Proteomes" id="UP001265746">
    <property type="component" value="Unassembled WGS sequence"/>
</dbReference>
<sequence>MFYELAKDTSLQQSVYNELRTTTDKNNLENLKLLGACVSEGLRFRPPVALTGSLVVPKGSIGFLGYNIPAGTVVTTHPFPNYAMIVSTSPDRWKRTDWLKAVASRPPLVWVLDGALAATWLPSRCVL</sequence>
<reference evidence="5" key="1">
    <citation type="submission" date="2023-06" db="EMBL/GenBank/DDBJ databases">
        <authorList>
            <person name="Noh H."/>
        </authorList>
    </citation>
    <scope>NUCLEOTIDE SEQUENCE</scope>
    <source>
        <strain evidence="5">DUCC20226</strain>
    </source>
</reference>
<organism evidence="5 6">
    <name type="scientific">Phomopsis amygdali</name>
    <name type="common">Fusicoccum amygdali</name>
    <dbReference type="NCBI Taxonomy" id="1214568"/>
    <lineage>
        <taxon>Eukaryota</taxon>
        <taxon>Fungi</taxon>
        <taxon>Dikarya</taxon>
        <taxon>Ascomycota</taxon>
        <taxon>Pezizomycotina</taxon>
        <taxon>Sordariomycetes</taxon>
        <taxon>Sordariomycetidae</taxon>
        <taxon>Diaporthales</taxon>
        <taxon>Diaporthaceae</taxon>
        <taxon>Diaporthe</taxon>
    </lineage>
</organism>
<comment type="caution">
    <text evidence="5">The sequence shown here is derived from an EMBL/GenBank/DDBJ whole genome shotgun (WGS) entry which is preliminary data.</text>
</comment>
<keyword evidence="6" id="KW-1185">Reference proteome</keyword>
<dbReference type="Pfam" id="PF00067">
    <property type="entry name" value="p450"/>
    <property type="match status" value="1"/>
</dbReference>
<dbReference type="SUPFAM" id="SSF48264">
    <property type="entry name" value="Cytochrome P450"/>
    <property type="match status" value="1"/>
</dbReference>
<gene>
    <name evidence="5" type="ORF">N8I77_007525</name>
</gene>
<evidence type="ECO:0000313" key="6">
    <source>
        <dbReference type="Proteomes" id="UP001265746"/>
    </source>
</evidence>
<dbReference type="GO" id="GO:0016705">
    <property type="term" value="F:oxidoreductase activity, acting on paired donors, with incorporation or reduction of molecular oxygen"/>
    <property type="evidence" value="ECO:0007669"/>
    <property type="project" value="InterPro"/>
</dbReference>
<evidence type="ECO:0000256" key="1">
    <source>
        <dbReference type="ARBA" id="ARBA00010617"/>
    </source>
</evidence>
<dbReference type="GO" id="GO:0020037">
    <property type="term" value="F:heme binding"/>
    <property type="evidence" value="ECO:0007669"/>
    <property type="project" value="InterPro"/>
</dbReference>
<dbReference type="InterPro" id="IPR001128">
    <property type="entry name" value="Cyt_P450"/>
</dbReference>
<comment type="similarity">
    <text evidence="1">Belongs to the cytochrome P450 family.</text>
</comment>
<dbReference type="AlphaFoldDB" id="A0AAD9W3I8"/>
<evidence type="ECO:0000256" key="3">
    <source>
        <dbReference type="ARBA" id="ARBA00022723"/>
    </source>
</evidence>
<dbReference type="Gene3D" id="1.10.630.10">
    <property type="entry name" value="Cytochrome P450"/>
    <property type="match status" value="1"/>
</dbReference>
<dbReference type="GO" id="GO:0005506">
    <property type="term" value="F:iron ion binding"/>
    <property type="evidence" value="ECO:0007669"/>
    <property type="project" value="InterPro"/>
</dbReference>
<keyword evidence="3" id="KW-0479">Metal-binding</keyword>